<protein>
    <submittedName>
        <fullName evidence="1">Uncharacterized protein</fullName>
    </submittedName>
</protein>
<name>A0A1F5WBS3_9BACT</name>
<evidence type="ECO:0000313" key="2">
    <source>
        <dbReference type="Proteomes" id="UP000178743"/>
    </source>
</evidence>
<comment type="caution">
    <text evidence="1">The sequence shown here is derived from an EMBL/GenBank/DDBJ whole genome shotgun (WGS) entry which is preliminary data.</text>
</comment>
<dbReference type="Proteomes" id="UP000178743">
    <property type="component" value="Unassembled WGS sequence"/>
</dbReference>
<proteinExistence type="predicted"/>
<dbReference type="AlphaFoldDB" id="A0A1F5WBS3"/>
<evidence type="ECO:0000313" key="1">
    <source>
        <dbReference type="EMBL" id="OGF73083.1"/>
    </source>
</evidence>
<dbReference type="EMBL" id="MFHP01000001">
    <property type="protein sequence ID" value="OGF73083.1"/>
    <property type="molecule type" value="Genomic_DNA"/>
</dbReference>
<accession>A0A1F5WBS3</accession>
<reference evidence="1 2" key="1">
    <citation type="journal article" date="2016" name="Nat. Commun.">
        <title>Thousands of microbial genomes shed light on interconnected biogeochemical processes in an aquifer system.</title>
        <authorList>
            <person name="Anantharaman K."/>
            <person name="Brown C.T."/>
            <person name="Hug L.A."/>
            <person name="Sharon I."/>
            <person name="Castelle C.J."/>
            <person name="Probst A.J."/>
            <person name="Thomas B.C."/>
            <person name="Singh A."/>
            <person name="Wilkins M.J."/>
            <person name="Karaoz U."/>
            <person name="Brodie E.L."/>
            <person name="Williams K.H."/>
            <person name="Hubbard S.S."/>
            <person name="Banfield J.F."/>
        </authorList>
    </citation>
    <scope>NUCLEOTIDE SEQUENCE [LARGE SCALE GENOMIC DNA]</scope>
</reference>
<gene>
    <name evidence="1" type="ORF">A3C05_04865</name>
</gene>
<organism evidence="1 2">
    <name type="scientific">Candidatus Giovannonibacteria bacterium RIFCSPHIGHO2_02_FULL_45_40</name>
    <dbReference type="NCBI Taxonomy" id="1798337"/>
    <lineage>
        <taxon>Bacteria</taxon>
        <taxon>Candidatus Giovannoniibacteriota</taxon>
    </lineage>
</organism>
<sequence length="84" mass="9815">MEEGNKMTIETEWFSITAKTEKGLQGKLDRKLKRLEKKLGKKCISLSICDRYSMFSDTKSRDHCSLESNRVGDTVKYIARFEFE</sequence>